<name>A0A1H5UZV7_9GAMM</name>
<evidence type="ECO:0000313" key="7">
    <source>
        <dbReference type="Proteomes" id="UP000236745"/>
    </source>
</evidence>
<reference evidence="6 7" key="1">
    <citation type="submission" date="2016-10" db="EMBL/GenBank/DDBJ databases">
        <authorList>
            <person name="de Groot N.N."/>
        </authorList>
    </citation>
    <scope>NUCLEOTIDE SEQUENCE [LARGE SCALE GENOMIC DNA]</scope>
    <source>
        <strain evidence="6 7">DSM 22012</strain>
    </source>
</reference>
<protein>
    <submittedName>
        <fullName evidence="6">Phenylacetaldehyde dehydrogenase</fullName>
    </submittedName>
</protein>
<evidence type="ECO:0000256" key="3">
    <source>
        <dbReference type="PROSITE-ProRule" id="PRU10007"/>
    </source>
</evidence>
<accession>A0A1H5UZV7</accession>
<dbReference type="Proteomes" id="UP000236745">
    <property type="component" value="Unassembled WGS sequence"/>
</dbReference>
<dbReference type="FunFam" id="3.40.309.10:FF:000012">
    <property type="entry name" value="Betaine aldehyde dehydrogenase"/>
    <property type="match status" value="1"/>
</dbReference>
<dbReference type="FunFam" id="3.40.605.10:FF:000007">
    <property type="entry name" value="NAD/NADP-dependent betaine aldehyde dehydrogenase"/>
    <property type="match status" value="1"/>
</dbReference>
<keyword evidence="7" id="KW-1185">Reference proteome</keyword>
<dbReference type="GO" id="GO:0016620">
    <property type="term" value="F:oxidoreductase activity, acting on the aldehyde or oxo group of donors, NAD or NADP as acceptor"/>
    <property type="evidence" value="ECO:0007669"/>
    <property type="project" value="InterPro"/>
</dbReference>
<evidence type="ECO:0000256" key="4">
    <source>
        <dbReference type="RuleBase" id="RU003345"/>
    </source>
</evidence>
<dbReference type="InterPro" id="IPR016162">
    <property type="entry name" value="Ald_DH_N"/>
</dbReference>
<evidence type="ECO:0000313" key="6">
    <source>
        <dbReference type="EMBL" id="SEF80702.1"/>
    </source>
</evidence>
<evidence type="ECO:0000256" key="1">
    <source>
        <dbReference type="ARBA" id="ARBA00009986"/>
    </source>
</evidence>
<dbReference type="EMBL" id="FNVQ01000001">
    <property type="protein sequence ID" value="SEF80702.1"/>
    <property type="molecule type" value="Genomic_DNA"/>
</dbReference>
<evidence type="ECO:0000259" key="5">
    <source>
        <dbReference type="Pfam" id="PF00171"/>
    </source>
</evidence>
<keyword evidence="2 4" id="KW-0560">Oxidoreductase</keyword>
<sequence length="505" mass="54185">MNQIFTFDNPLAGISDVAKQFLARKHSLFINGKWEAPVNGGTRNVEDPATGQIISTMAEGDAADIDIAVRSARKAFEDSEWSRMSTNDRAKIVWRIGELIDENAQELAELETLDEGSPFGICKNFYVKLAADHFRYYAGWANKLTGSTVPTNMAGQWHSYTLREPVGVVGQIIPWNVPLLMAAWKVSPALAAGCTIVLKPAEDTPLTALRFAEICREAGLPDGVLNVVTGAGAAGQALVDHPDVDKIAFTGSTETGKAIVRAAASNLKRVSLELGGKSPVIVFPDADLEKAIPGVAQAVMFNSGQACTAGSRLYILEDIYDEVVAGVAEYTSSLKLGHGLDPNTNMGPLISARQHARVSSLLQSGIDEGAKVMQGDVEMPGSEGYFIRPTVLADVNSSMKVYHEEIFGPVICAMKFDSGDMKGLVQEANNSSYGLAASIWTRDLSIAHQMAAKVRAGVVWVNNHNQTDAALPFGGYKQSGWGREMGLAGLEQYTENKSVGVYLGE</sequence>
<dbReference type="AlphaFoldDB" id="A0A1H5UZV7"/>
<dbReference type="InterPro" id="IPR016161">
    <property type="entry name" value="Ald_DH/histidinol_DH"/>
</dbReference>
<dbReference type="RefSeq" id="WP_104001554.1">
    <property type="nucleotide sequence ID" value="NZ_FNVQ01000001.1"/>
</dbReference>
<feature type="domain" description="Aldehyde dehydrogenase" evidence="5">
    <location>
        <begin position="41"/>
        <end position="499"/>
    </location>
</feature>
<feature type="active site" evidence="3">
    <location>
        <position position="273"/>
    </location>
</feature>
<dbReference type="PANTHER" id="PTHR11699">
    <property type="entry name" value="ALDEHYDE DEHYDROGENASE-RELATED"/>
    <property type="match status" value="1"/>
</dbReference>
<dbReference type="PROSITE" id="PS00687">
    <property type="entry name" value="ALDEHYDE_DEHYDR_GLU"/>
    <property type="match status" value="1"/>
</dbReference>
<dbReference type="Gene3D" id="3.40.605.10">
    <property type="entry name" value="Aldehyde Dehydrogenase, Chain A, domain 1"/>
    <property type="match status" value="1"/>
</dbReference>
<dbReference type="InterPro" id="IPR015590">
    <property type="entry name" value="Aldehyde_DH_dom"/>
</dbReference>
<dbReference type="InterPro" id="IPR016163">
    <property type="entry name" value="Ald_DH_C"/>
</dbReference>
<dbReference type="SUPFAM" id="SSF53720">
    <property type="entry name" value="ALDH-like"/>
    <property type="match status" value="1"/>
</dbReference>
<dbReference type="OrthoDB" id="9812625at2"/>
<evidence type="ECO:0000256" key="2">
    <source>
        <dbReference type="ARBA" id="ARBA00023002"/>
    </source>
</evidence>
<dbReference type="InterPro" id="IPR029510">
    <property type="entry name" value="Ald_DH_CS_GLU"/>
</dbReference>
<comment type="similarity">
    <text evidence="1 4">Belongs to the aldehyde dehydrogenase family.</text>
</comment>
<dbReference type="Gene3D" id="3.40.309.10">
    <property type="entry name" value="Aldehyde Dehydrogenase, Chain A, domain 2"/>
    <property type="match status" value="1"/>
</dbReference>
<organism evidence="6 7">
    <name type="scientific">Marinobacterium lutimaris</name>
    <dbReference type="NCBI Taxonomy" id="568106"/>
    <lineage>
        <taxon>Bacteria</taxon>
        <taxon>Pseudomonadati</taxon>
        <taxon>Pseudomonadota</taxon>
        <taxon>Gammaproteobacteria</taxon>
        <taxon>Oceanospirillales</taxon>
        <taxon>Oceanospirillaceae</taxon>
        <taxon>Marinobacterium</taxon>
    </lineage>
</organism>
<proteinExistence type="inferred from homology"/>
<dbReference type="Pfam" id="PF00171">
    <property type="entry name" value="Aldedh"/>
    <property type="match status" value="1"/>
</dbReference>
<gene>
    <name evidence="6" type="ORF">SAMN05444390_101574</name>
</gene>